<keyword evidence="2" id="KW-1185">Reference proteome</keyword>
<dbReference type="AlphaFoldDB" id="A0AAV4EXS5"/>
<sequence length="132" mass="15185">MDYKLGLKPPTELHIDKTFHLNSNTIVHDEVGVSLNTHLNPGHFGVQKRELEYTWIVSNIEHHVTSLAPCNTADRVSFRNKLNFVNQEIYFVPWNTASQIAILLVLIKIDNYEKSDMRLNGTHKIMTNTNSK</sequence>
<accession>A0AAV4EXS5</accession>
<proteinExistence type="predicted"/>
<evidence type="ECO:0000313" key="1">
    <source>
        <dbReference type="EMBL" id="GFR65105.1"/>
    </source>
</evidence>
<reference evidence="1 2" key="1">
    <citation type="journal article" date="2021" name="Elife">
        <title>Chloroplast acquisition without the gene transfer in kleptoplastic sea slugs, Plakobranchus ocellatus.</title>
        <authorList>
            <person name="Maeda T."/>
            <person name="Takahashi S."/>
            <person name="Yoshida T."/>
            <person name="Shimamura S."/>
            <person name="Takaki Y."/>
            <person name="Nagai Y."/>
            <person name="Toyoda A."/>
            <person name="Suzuki Y."/>
            <person name="Arimoto A."/>
            <person name="Ishii H."/>
            <person name="Satoh N."/>
            <person name="Nishiyama T."/>
            <person name="Hasebe M."/>
            <person name="Maruyama T."/>
            <person name="Minagawa J."/>
            <person name="Obokata J."/>
            <person name="Shigenobu S."/>
        </authorList>
    </citation>
    <scope>NUCLEOTIDE SEQUENCE [LARGE SCALE GENOMIC DNA]</scope>
</reference>
<dbReference type="Proteomes" id="UP000762676">
    <property type="component" value="Unassembled WGS sequence"/>
</dbReference>
<gene>
    <name evidence="1" type="ORF">ElyMa_003648100</name>
</gene>
<organism evidence="1 2">
    <name type="scientific">Elysia marginata</name>
    <dbReference type="NCBI Taxonomy" id="1093978"/>
    <lineage>
        <taxon>Eukaryota</taxon>
        <taxon>Metazoa</taxon>
        <taxon>Spiralia</taxon>
        <taxon>Lophotrochozoa</taxon>
        <taxon>Mollusca</taxon>
        <taxon>Gastropoda</taxon>
        <taxon>Heterobranchia</taxon>
        <taxon>Euthyneura</taxon>
        <taxon>Panpulmonata</taxon>
        <taxon>Sacoglossa</taxon>
        <taxon>Placobranchoidea</taxon>
        <taxon>Plakobranchidae</taxon>
        <taxon>Elysia</taxon>
    </lineage>
</organism>
<comment type="caution">
    <text evidence="1">The sequence shown here is derived from an EMBL/GenBank/DDBJ whole genome shotgun (WGS) entry which is preliminary data.</text>
</comment>
<evidence type="ECO:0000313" key="2">
    <source>
        <dbReference type="Proteomes" id="UP000762676"/>
    </source>
</evidence>
<name>A0AAV4EXS5_9GAST</name>
<dbReference type="EMBL" id="BMAT01007480">
    <property type="protein sequence ID" value="GFR65105.1"/>
    <property type="molecule type" value="Genomic_DNA"/>
</dbReference>
<protein>
    <submittedName>
        <fullName evidence="1">Uncharacterized protein</fullName>
    </submittedName>
</protein>